<dbReference type="GO" id="GO:0043190">
    <property type="term" value="C:ATP-binding cassette (ABC) transporter complex"/>
    <property type="evidence" value="ECO:0007669"/>
    <property type="project" value="InterPro"/>
</dbReference>
<feature type="transmembrane region" description="Helical" evidence="7">
    <location>
        <begin position="84"/>
        <end position="101"/>
    </location>
</feature>
<evidence type="ECO:0000256" key="2">
    <source>
        <dbReference type="ARBA" id="ARBA00008034"/>
    </source>
</evidence>
<evidence type="ECO:0000256" key="5">
    <source>
        <dbReference type="ARBA" id="ARBA00023136"/>
    </source>
</evidence>
<dbReference type="PANTHER" id="PTHR30477:SF0">
    <property type="entry name" value="METAL TRANSPORT SYSTEM MEMBRANE PROTEIN TM_0125-RELATED"/>
    <property type="match status" value="1"/>
</dbReference>
<evidence type="ECO:0008006" key="10">
    <source>
        <dbReference type="Google" id="ProtNLM"/>
    </source>
</evidence>
<comment type="caution">
    <text evidence="8">The sequence shown here is derived from an EMBL/GenBank/DDBJ whole genome shotgun (WGS) entry which is preliminary data.</text>
</comment>
<dbReference type="InterPro" id="IPR037294">
    <property type="entry name" value="ABC_BtuC-like"/>
</dbReference>
<keyword evidence="5 7" id="KW-0472">Membrane</keyword>
<dbReference type="Proteomes" id="UP000178406">
    <property type="component" value="Unassembled WGS sequence"/>
</dbReference>
<dbReference type="Gene3D" id="1.10.3470.10">
    <property type="entry name" value="ABC transporter involved in vitamin B12 uptake, BtuC"/>
    <property type="match status" value="1"/>
</dbReference>
<dbReference type="Pfam" id="PF00950">
    <property type="entry name" value="ABC-3"/>
    <property type="match status" value="1"/>
</dbReference>
<reference evidence="8 9" key="1">
    <citation type="journal article" date="2016" name="Nat. Commun.">
        <title>Thousands of microbial genomes shed light on interconnected biogeochemical processes in an aquifer system.</title>
        <authorList>
            <person name="Anantharaman K."/>
            <person name="Brown C.T."/>
            <person name="Hug L.A."/>
            <person name="Sharon I."/>
            <person name="Castelle C.J."/>
            <person name="Probst A.J."/>
            <person name="Thomas B.C."/>
            <person name="Singh A."/>
            <person name="Wilkins M.J."/>
            <person name="Karaoz U."/>
            <person name="Brodie E.L."/>
            <person name="Williams K.H."/>
            <person name="Hubbard S.S."/>
            <person name="Banfield J.F."/>
        </authorList>
    </citation>
    <scope>NUCLEOTIDE SEQUENCE [LARGE SCALE GENOMIC DNA]</scope>
</reference>
<comment type="similarity">
    <text evidence="2 6">Belongs to the ABC-3 integral membrane protein family.</text>
</comment>
<comment type="subcellular location">
    <subcellularLocation>
        <location evidence="6">Cell membrane</location>
        <topology evidence="6">Multi-pass membrane protein</topology>
    </subcellularLocation>
    <subcellularLocation>
        <location evidence="1">Membrane</location>
        <topology evidence="1">Multi-pass membrane protein</topology>
    </subcellularLocation>
</comment>
<evidence type="ECO:0000313" key="8">
    <source>
        <dbReference type="EMBL" id="OGF74417.1"/>
    </source>
</evidence>
<evidence type="ECO:0000256" key="4">
    <source>
        <dbReference type="ARBA" id="ARBA00022989"/>
    </source>
</evidence>
<evidence type="ECO:0000256" key="1">
    <source>
        <dbReference type="ARBA" id="ARBA00004141"/>
    </source>
</evidence>
<dbReference type="EMBL" id="MFHQ01000022">
    <property type="protein sequence ID" value="OGF74417.1"/>
    <property type="molecule type" value="Genomic_DNA"/>
</dbReference>
<keyword evidence="4 7" id="KW-1133">Transmembrane helix</keyword>
<sequence length="254" mass="27001">MESTLLQALFVAASVGIASGSIGAFVVLEHLALAGDALSHVALPGIALAIAYGIDPFFGALVFLVIASFVVWYLRTKTNLPTDALIGILFTASLAVGILTIPDYEIIESLFGGFPELPPLFLVFIVALATGFAFLTFLFAKQFAFRNISRELAQASGIGERYELLLLVLFAVVVALGIKLVGTLLMGALVIIPALVARNLTRSMRGYIVVSTVFGGLIAVFAVFVANIYHFLPGPTIVLFGIGCFAISLLFRKN</sequence>
<evidence type="ECO:0000256" key="6">
    <source>
        <dbReference type="RuleBase" id="RU003943"/>
    </source>
</evidence>
<feature type="transmembrane region" description="Helical" evidence="7">
    <location>
        <begin position="161"/>
        <end position="178"/>
    </location>
</feature>
<feature type="transmembrane region" description="Helical" evidence="7">
    <location>
        <begin position="184"/>
        <end position="200"/>
    </location>
</feature>
<dbReference type="GO" id="GO:0055085">
    <property type="term" value="P:transmembrane transport"/>
    <property type="evidence" value="ECO:0007669"/>
    <property type="project" value="InterPro"/>
</dbReference>
<feature type="transmembrane region" description="Helical" evidence="7">
    <location>
        <begin position="47"/>
        <end position="72"/>
    </location>
</feature>
<evidence type="ECO:0000313" key="9">
    <source>
        <dbReference type="Proteomes" id="UP000178406"/>
    </source>
</evidence>
<evidence type="ECO:0000256" key="7">
    <source>
        <dbReference type="SAM" id="Phobius"/>
    </source>
</evidence>
<dbReference type="GO" id="GO:0010043">
    <property type="term" value="P:response to zinc ion"/>
    <property type="evidence" value="ECO:0007669"/>
    <property type="project" value="TreeGrafter"/>
</dbReference>
<protein>
    <recommendedName>
        <fullName evidence="10">ABC transporter</fullName>
    </recommendedName>
</protein>
<gene>
    <name evidence="8" type="ORF">A3J56_00690</name>
</gene>
<keyword evidence="3 6" id="KW-0812">Transmembrane</keyword>
<feature type="transmembrane region" description="Helical" evidence="7">
    <location>
        <begin position="232"/>
        <end position="251"/>
    </location>
</feature>
<evidence type="ECO:0000256" key="3">
    <source>
        <dbReference type="ARBA" id="ARBA00022692"/>
    </source>
</evidence>
<dbReference type="AlphaFoldDB" id="A0A1F5WFM7"/>
<organism evidence="8 9">
    <name type="scientific">Candidatus Giovannonibacteria bacterium RIFCSPHIGHO2_02_FULL_46_20</name>
    <dbReference type="NCBI Taxonomy" id="1798338"/>
    <lineage>
        <taxon>Bacteria</taxon>
        <taxon>Candidatus Giovannoniibacteriota</taxon>
    </lineage>
</organism>
<dbReference type="PANTHER" id="PTHR30477">
    <property type="entry name" value="ABC-TRANSPORTER METAL-BINDING PROTEIN"/>
    <property type="match status" value="1"/>
</dbReference>
<feature type="transmembrane region" description="Helical" evidence="7">
    <location>
        <begin position="207"/>
        <end position="226"/>
    </location>
</feature>
<dbReference type="SUPFAM" id="SSF81345">
    <property type="entry name" value="ABC transporter involved in vitamin B12 uptake, BtuC"/>
    <property type="match status" value="1"/>
</dbReference>
<dbReference type="InterPro" id="IPR001626">
    <property type="entry name" value="ABC_TroCD"/>
</dbReference>
<keyword evidence="6" id="KW-0813">Transport</keyword>
<accession>A0A1F5WFM7</accession>
<feature type="transmembrane region" description="Helical" evidence="7">
    <location>
        <begin position="121"/>
        <end position="140"/>
    </location>
</feature>
<name>A0A1F5WFM7_9BACT</name>
<dbReference type="STRING" id="1798338.A3J56_00690"/>
<proteinExistence type="inferred from homology"/>